<dbReference type="EMBL" id="FRBX01000001">
    <property type="protein sequence ID" value="SHL26042.1"/>
    <property type="molecule type" value="Genomic_DNA"/>
</dbReference>
<evidence type="ECO:0000313" key="2">
    <source>
        <dbReference type="EMBL" id="OXB04663.1"/>
    </source>
</evidence>
<keyword evidence="1" id="KW-0812">Transmembrane</keyword>
<evidence type="ECO:0000313" key="3">
    <source>
        <dbReference type="EMBL" id="SHL26042.1"/>
    </source>
</evidence>
<evidence type="ECO:0000256" key="1">
    <source>
        <dbReference type="SAM" id="Phobius"/>
    </source>
</evidence>
<keyword evidence="1" id="KW-0472">Membrane</keyword>
<sequence length="238" mass="26916">MIAGILCIAVTPYLFTQLGVGIDFTSQNANNIGGTIGGITAPFTGLLGSLLVYYALLEQVKANKLIQKQLDEQKVSDEESKVVGYLKKQLEIINSDINAIHFNFSPTKTNEGQTFQGSTLNGSDAIRKYLYILKSANRNCDSVLFAEYYQIDSIKHLLKLIDNFVKTTIVETISEKDMRYLTNEIKYHYISKIKIQFDLFEEYKSTKLAQCRACNKYHQGIPNEFFDLTHSINKGLNL</sequence>
<accession>A0AB36P1K8</accession>
<keyword evidence="1" id="KW-1133">Transmembrane helix</keyword>
<name>A0AB36P1K8_9FLAO</name>
<protein>
    <recommendedName>
        <fullName evidence="6">Phage abortive infection protein</fullName>
    </recommendedName>
</protein>
<evidence type="ECO:0000313" key="5">
    <source>
        <dbReference type="Proteomes" id="UP000198431"/>
    </source>
</evidence>
<organism evidence="2 5">
    <name type="scientific">Flavobacterium pectinovorum</name>
    <dbReference type="NCBI Taxonomy" id="29533"/>
    <lineage>
        <taxon>Bacteria</taxon>
        <taxon>Pseudomonadati</taxon>
        <taxon>Bacteroidota</taxon>
        <taxon>Flavobacteriia</taxon>
        <taxon>Flavobacteriales</taxon>
        <taxon>Flavobacteriaceae</taxon>
        <taxon>Flavobacterium</taxon>
    </lineage>
</organism>
<dbReference type="Proteomes" id="UP000184216">
    <property type="component" value="Unassembled WGS sequence"/>
</dbReference>
<dbReference type="Proteomes" id="UP000198431">
    <property type="component" value="Unassembled WGS sequence"/>
</dbReference>
<reference evidence="2 5" key="1">
    <citation type="submission" date="2016-11" db="EMBL/GenBank/DDBJ databases">
        <title>Whole genomes of Flavobacteriaceae.</title>
        <authorList>
            <person name="Stine C."/>
            <person name="Li C."/>
            <person name="Tadesse D."/>
        </authorList>
    </citation>
    <scope>NUCLEOTIDE SEQUENCE [LARGE SCALE GENOMIC DNA]</scope>
    <source>
        <strain evidence="2 5">ATCC 19366</strain>
    </source>
</reference>
<comment type="caution">
    <text evidence="2">The sequence shown here is derived from an EMBL/GenBank/DDBJ whole genome shotgun (WGS) entry which is preliminary data.</text>
</comment>
<dbReference type="AlphaFoldDB" id="A0AB36P1K8"/>
<evidence type="ECO:0000313" key="4">
    <source>
        <dbReference type="Proteomes" id="UP000184216"/>
    </source>
</evidence>
<dbReference type="RefSeq" id="WP_073393021.1">
    <property type="nucleotide sequence ID" value="NZ_FRBX01000001.1"/>
</dbReference>
<reference evidence="3 4" key="2">
    <citation type="submission" date="2016-11" db="EMBL/GenBank/DDBJ databases">
        <authorList>
            <person name="Varghese N."/>
            <person name="Submissions S."/>
        </authorList>
    </citation>
    <scope>NUCLEOTIDE SEQUENCE [LARGE SCALE GENOMIC DNA]</scope>
    <source>
        <strain evidence="3 4">DSM 6368</strain>
    </source>
</reference>
<gene>
    <name evidence="2" type="ORF">B0A72_11840</name>
    <name evidence="3" type="ORF">SAMN05444387_0162</name>
</gene>
<feature type="transmembrane region" description="Helical" evidence="1">
    <location>
        <begin position="32"/>
        <end position="56"/>
    </location>
</feature>
<proteinExistence type="predicted"/>
<keyword evidence="4" id="KW-1185">Reference proteome</keyword>
<evidence type="ECO:0008006" key="6">
    <source>
        <dbReference type="Google" id="ProtNLM"/>
    </source>
</evidence>
<dbReference type="EMBL" id="MUHB01000009">
    <property type="protein sequence ID" value="OXB04663.1"/>
    <property type="molecule type" value="Genomic_DNA"/>
</dbReference>